<proteinExistence type="predicted"/>
<dbReference type="CDD" id="cd22157">
    <property type="entry name" value="F-box_AtFBW1-like"/>
    <property type="match status" value="1"/>
</dbReference>
<sequence length="391" mass="45741">MPTRVSCSLRGRNTNPDGGAGAGKNGDRQITLFFRSIKRTLSLNKVSSTNSQFDHLSDGILQEILLRLPLKSLFKFKCVSKNWFSRISDPFFSRLYVSRKLNSPSLPPFRLLYRYVYVSHFPQILNRLSPDSPRVYPSHNFSVLSLSTFREYQQDDQYKILASSNGLLLFCSLKSRLLYYVSDPVTKQWVCLPKPNTPLRHRRRVFVNEGFIALSDHNNLITSYKVVRLQWHSWESSNLNFETYSSETGEWDAYRLSCSQPVRLLKKGCPFVYNGAVHWFCYRNRILAFDPYKNVEECRLIYLPNYRDFETEHMYEGLYRLCEECQGKLRYFEAAPHITEPFCFSMWVMKDYDNGEHDNKGDDGDKRLGEEEGKMVLRGGDFSEEVTSPRR</sequence>
<gene>
    <name evidence="3" type="ORF">TEA_019019</name>
</gene>
<dbReference type="InterPro" id="IPR056592">
    <property type="entry name" value="Beta-prop_At3g26010-like"/>
</dbReference>
<organism evidence="3 4">
    <name type="scientific">Camellia sinensis var. sinensis</name>
    <name type="common">China tea</name>
    <dbReference type="NCBI Taxonomy" id="542762"/>
    <lineage>
        <taxon>Eukaryota</taxon>
        <taxon>Viridiplantae</taxon>
        <taxon>Streptophyta</taxon>
        <taxon>Embryophyta</taxon>
        <taxon>Tracheophyta</taxon>
        <taxon>Spermatophyta</taxon>
        <taxon>Magnoliopsida</taxon>
        <taxon>eudicotyledons</taxon>
        <taxon>Gunneridae</taxon>
        <taxon>Pentapetalae</taxon>
        <taxon>asterids</taxon>
        <taxon>Ericales</taxon>
        <taxon>Theaceae</taxon>
        <taxon>Camellia</taxon>
    </lineage>
</organism>
<dbReference type="SUPFAM" id="SSF81383">
    <property type="entry name" value="F-box domain"/>
    <property type="match status" value="1"/>
</dbReference>
<dbReference type="Proteomes" id="UP000306102">
    <property type="component" value="Unassembled WGS sequence"/>
</dbReference>
<dbReference type="InterPro" id="IPR055290">
    <property type="entry name" value="At3g26010-like"/>
</dbReference>
<dbReference type="PANTHER" id="PTHR35546">
    <property type="entry name" value="F-BOX PROTEIN INTERACTION DOMAIN PROTEIN-RELATED"/>
    <property type="match status" value="1"/>
</dbReference>
<keyword evidence="4" id="KW-1185">Reference proteome</keyword>
<evidence type="ECO:0000313" key="3">
    <source>
        <dbReference type="EMBL" id="THG19598.1"/>
    </source>
</evidence>
<dbReference type="Pfam" id="PF24750">
    <property type="entry name" value="b-prop_At3g26010-like"/>
    <property type="match status" value="1"/>
</dbReference>
<feature type="compositionally biased region" description="Basic and acidic residues" evidence="1">
    <location>
        <begin position="358"/>
        <end position="375"/>
    </location>
</feature>
<evidence type="ECO:0000259" key="2">
    <source>
        <dbReference type="SMART" id="SM00256"/>
    </source>
</evidence>
<feature type="region of interest" description="Disordered" evidence="1">
    <location>
        <begin position="358"/>
        <end position="391"/>
    </location>
</feature>
<evidence type="ECO:0000313" key="4">
    <source>
        <dbReference type="Proteomes" id="UP000306102"/>
    </source>
</evidence>
<dbReference type="SMART" id="SM00256">
    <property type="entry name" value="FBOX"/>
    <property type="match status" value="1"/>
</dbReference>
<name>A0A4S4ERY3_CAMSN</name>
<dbReference type="Pfam" id="PF00646">
    <property type="entry name" value="F-box"/>
    <property type="match status" value="1"/>
</dbReference>
<feature type="domain" description="F-box" evidence="2">
    <location>
        <begin position="56"/>
        <end position="95"/>
    </location>
</feature>
<protein>
    <recommendedName>
        <fullName evidence="2">F-box domain-containing protein</fullName>
    </recommendedName>
</protein>
<reference evidence="3 4" key="1">
    <citation type="journal article" date="2018" name="Proc. Natl. Acad. Sci. U.S.A.">
        <title>Draft genome sequence of Camellia sinensis var. sinensis provides insights into the evolution of the tea genome and tea quality.</title>
        <authorList>
            <person name="Wei C."/>
            <person name="Yang H."/>
            <person name="Wang S."/>
            <person name="Zhao J."/>
            <person name="Liu C."/>
            <person name="Gao L."/>
            <person name="Xia E."/>
            <person name="Lu Y."/>
            <person name="Tai Y."/>
            <person name="She G."/>
            <person name="Sun J."/>
            <person name="Cao H."/>
            <person name="Tong W."/>
            <person name="Gao Q."/>
            <person name="Li Y."/>
            <person name="Deng W."/>
            <person name="Jiang X."/>
            <person name="Wang W."/>
            <person name="Chen Q."/>
            <person name="Zhang S."/>
            <person name="Li H."/>
            <person name="Wu J."/>
            <person name="Wang P."/>
            <person name="Li P."/>
            <person name="Shi C."/>
            <person name="Zheng F."/>
            <person name="Jian J."/>
            <person name="Huang B."/>
            <person name="Shan D."/>
            <person name="Shi M."/>
            <person name="Fang C."/>
            <person name="Yue Y."/>
            <person name="Li F."/>
            <person name="Li D."/>
            <person name="Wei S."/>
            <person name="Han B."/>
            <person name="Jiang C."/>
            <person name="Yin Y."/>
            <person name="Xia T."/>
            <person name="Zhang Z."/>
            <person name="Bennetzen J.L."/>
            <person name="Zhao S."/>
            <person name="Wan X."/>
        </authorList>
    </citation>
    <scope>NUCLEOTIDE SEQUENCE [LARGE SCALE GENOMIC DNA]</scope>
    <source>
        <strain evidence="4">cv. Shuchazao</strain>
        <tissue evidence="3">Leaf</tissue>
    </source>
</reference>
<feature type="region of interest" description="Disordered" evidence="1">
    <location>
        <begin position="1"/>
        <end position="24"/>
    </location>
</feature>
<accession>A0A4S4ERY3</accession>
<dbReference type="EMBL" id="SDRB02002341">
    <property type="protein sequence ID" value="THG19598.1"/>
    <property type="molecule type" value="Genomic_DNA"/>
</dbReference>
<dbReference type="PANTHER" id="PTHR35546:SF87">
    <property type="entry name" value="F-BOX DOMAIN-CONTAINING PROTEIN"/>
    <property type="match status" value="1"/>
</dbReference>
<dbReference type="STRING" id="542762.A0A4S4ERY3"/>
<dbReference type="InterPro" id="IPR001810">
    <property type="entry name" value="F-box_dom"/>
</dbReference>
<dbReference type="AlphaFoldDB" id="A0A4S4ERY3"/>
<evidence type="ECO:0000256" key="1">
    <source>
        <dbReference type="SAM" id="MobiDB-lite"/>
    </source>
</evidence>
<dbReference type="InterPro" id="IPR036047">
    <property type="entry name" value="F-box-like_dom_sf"/>
</dbReference>
<comment type="caution">
    <text evidence="3">The sequence shown here is derived from an EMBL/GenBank/DDBJ whole genome shotgun (WGS) entry which is preliminary data.</text>
</comment>